<organism evidence="2 3">
    <name type="scientific">Pleurodeles waltl</name>
    <name type="common">Iberian ribbed newt</name>
    <dbReference type="NCBI Taxonomy" id="8319"/>
    <lineage>
        <taxon>Eukaryota</taxon>
        <taxon>Metazoa</taxon>
        <taxon>Chordata</taxon>
        <taxon>Craniata</taxon>
        <taxon>Vertebrata</taxon>
        <taxon>Euteleostomi</taxon>
        <taxon>Amphibia</taxon>
        <taxon>Batrachia</taxon>
        <taxon>Caudata</taxon>
        <taxon>Salamandroidea</taxon>
        <taxon>Salamandridae</taxon>
        <taxon>Pleurodelinae</taxon>
        <taxon>Pleurodeles</taxon>
    </lineage>
</organism>
<sequence>MNRRTGSKFLLAFEVEPWRVSAMKGTMITVERQERITRNVSFFKQYRQTEPAGESSINLHSAAEFAMRRSNRSSVQDDSYSSPPSLLKDPGPPHSQNDCLQTLPNQRDDIRCACTGANIPAQVAEGREANPAPVDKVWKGMIYILDLRSPRR</sequence>
<evidence type="ECO:0000313" key="2">
    <source>
        <dbReference type="EMBL" id="KAJ1208102.1"/>
    </source>
</evidence>
<evidence type="ECO:0000256" key="1">
    <source>
        <dbReference type="SAM" id="MobiDB-lite"/>
    </source>
</evidence>
<accession>A0AAV7W2I6</accession>
<feature type="region of interest" description="Disordered" evidence="1">
    <location>
        <begin position="68"/>
        <end position="101"/>
    </location>
</feature>
<feature type="compositionally biased region" description="Polar residues" evidence="1">
    <location>
        <begin position="72"/>
        <end position="84"/>
    </location>
</feature>
<proteinExistence type="predicted"/>
<dbReference type="Proteomes" id="UP001066276">
    <property type="component" value="Chromosome 1_2"/>
</dbReference>
<name>A0AAV7W2I6_PLEWA</name>
<protein>
    <submittedName>
        <fullName evidence="2">Uncharacterized protein</fullName>
    </submittedName>
</protein>
<dbReference type="AlphaFoldDB" id="A0AAV7W2I6"/>
<gene>
    <name evidence="2" type="ORF">NDU88_003491</name>
</gene>
<reference evidence="2" key="1">
    <citation type="journal article" date="2022" name="bioRxiv">
        <title>Sequencing and chromosome-scale assembly of the giantPleurodeles waltlgenome.</title>
        <authorList>
            <person name="Brown T."/>
            <person name="Elewa A."/>
            <person name="Iarovenko S."/>
            <person name="Subramanian E."/>
            <person name="Araus A.J."/>
            <person name="Petzold A."/>
            <person name="Susuki M."/>
            <person name="Suzuki K.-i.T."/>
            <person name="Hayashi T."/>
            <person name="Toyoda A."/>
            <person name="Oliveira C."/>
            <person name="Osipova E."/>
            <person name="Leigh N.D."/>
            <person name="Simon A."/>
            <person name="Yun M.H."/>
        </authorList>
    </citation>
    <scope>NUCLEOTIDE SEQUENCE</scope>
    <source>
        <strain evidence="2">20211129_DDA</strain>
        <tissue evidence="2">Liver</tissue>
    </source>
</reference>
<comment type="caution">
    <text evidence="2">The sequence shown here is derived from an EMBL/GenBank/DDBJ whole genome shotgun (WGS) entry which is preliminary data.</text>
</comment>
<keyword evidence="3" id="KW-1185">Reference proteome</keyword>
<evidence type="ECO:0000313" key="3">
    <source>
        <dbReference type="Proteomes" id="UP001066276"/>
    </source>
</evidence>
<dbReference type="EMBL" id="JANPWB010000002">
    <property type="protein sequence ID" value="KAJ1208102.1"/>
    <property type="molecule type" value="Genomic_DNA"/>
</dbReference>